<dbReference type="PANTHER" id="PTHR35145">
    <property type="entry name" value="CYTOPLASMIC PROTEIN-RELATED"/>
    <property type="match status" value="1"/>
</dbReference>
<dbReference type="EMBL" id="CP007142">
    <property type="protein sequence ID" value="AJQ92086.1"/>
    <property type="molecule type" value="Genomic_DNA"/>
</dbReference>
<dbReference type="PATRIC" id="fig|1445510.3.peg.28"/>
<proteinExistence type="predicted"/>
<dbReference type="STRING" id="1445510.YC6258_00030"/>
<evidence type="ECO:0000313" key="1">
    <source>
        <dbReference type="EMBL" id="AJQ92086.1"/>
    </source>
</evidence>
<keyword evidence="2" id="KW-1185">Reference proteome</keyword>
<dbReference type="Pfam" id="PF04237">
    <property type="entry name" value="YjbR"/>
    <property type="match status" value="1"/>
</dbReference>
<dbReference type="Proteomes" id="UP000032266">
    <property type="component" value="Chromosome"/>
</dbReference>
<evidence type="ECO:0000313" key="2">
    <source>
        <dbReference type="Proteomes" id="UP000032266"/>
    </source>
</evidence>
<dbReference type="AlphaFoldDB" id="A0A0C5VCU8"/>
<dbReference type="Gene3D" id="3.90.1150.30">
    <property type="match status" value="1"/>
</dbReference>
<dbReference type="InterPro" id="IPR038056">
    <property type="entry name" value="YjbR-like_sf"/>
</dbReference>
<organism evidence="1 2">
    <name type="scientific">Gynuella sunshinyii YC6258</name>
    <dbReference type="NCBI Taxonomy" id="1445510"/>
    <lineage>
        <taxon>Bacteria</taxon>
        <taxon>Pseudomonadati</taxon>
        <taxon>Pseudomonadota</taxon>
        <taxon>Gammaproteobacteria</taxon>
        <taxon>Oceanospirillales</taxon>
        <taxon>Saccharospirillaceae</taxon>
        <taxon>Gynuella</taxon>
    </lineage>
</organism>
<dbReference type="InterPro" id="IPR007351">
    <property type="entry name" value="YjbR"/>
</dbReference>
<accession>A0A0C5VCU8</accession>
<sequence>MTENELTQYLLSKPESLEDYPFGPEAAVFKVHDKMFALSAVRGDGILSVNLKCDPLQAVQLRDVFSAVLPGYHMNKKHWNTVLIDGSLPDGEIERMIDHSYALVVKSLKKAQRQGMELRHGKEVLYRD</sequence>
<dbReference type="InterPro" id="IPR058532">
    <property type="entry name" value="YjbR/MT2646/Rv2570-like"/>
</dbReference>
<name>A0A0C5VCU8_9GAMM</name>
<gene>
    <name evidence="1" type="ORF">YC6258_00030</name>
</gene>
<dbReference type="SUPFAM" id="SSF142906">
    <property type="entry name" value="YjbR-like"/>
    <property type="match status" value="1"/>
</dbReference>
<dbReference type="RefSeq" id="WP_044615253.1">
    <property type="nucleotide sequence ID" value="NZ_CP007142.1"/>
</dbReference>
<dbReference type="PANTHER" id="PTHR35145:SF1">
    <property type="entry name" value="CYTOPLASMIC PROTEIN"/>
    <property type="match status" value="1"/>
</dbReference>
<dbReference type="KEGG" id="gsn:YC6258_00030"/>
<evidence type="ECO:0008006" key="3">
    <source>
        <dbReference type="Google" id="ProtNLM"/>
    </source>
</evidence>
<dbReference type="OrthoDB" id="3194910at2"/>
<dbReference type="HOGENOM" id="CLU_105851_1_1_6"/>
<protein>
    <recommendedName>
        <fullName evidence="3">MmcQ-like protein</fullName>
    </recommendedName>
</protein>
<reference evidence="1 2" key="1">
    <citation type="submission" date="2014-01" db="EMBL/GenBank/DDBJ databases">
        <title>Full genme sequencing of cellulolytic bacterium Gynuella sunshinyii YC6258T gen. nov., sp. nov.</title>
        <authorList>
            <person name="Khan H."/>
            <person name="Chung E.J."/>
            <person name="Chung Y.R."/>
        </authorList>
    </citation>
    <scope>NUCLEOTIDE SEQUENCE [LARGE SCALE GENOMIC DNA]</scope>
    <source>
        <strain evidence="1 2">YC6258</strain>
    </source>
</reference>